<evidence type="ECO:0000313" key="2">
    <source>
        <dbReference type="EMBL" id="MFC0850233.1"/>
    </source>
</evidence>
<organism evidence="2 3">
    <name type="scientific">Streptomyces noboritoensis</name>
    <dbReference type="NCBI Taxonomy" id="67337"/>
    <lineage>
        <taxon>Bacteria</taxon>
        <taxon>Bacillati</taxon>
        <taxon>Actinomycetota</taxon>
        <taxon>Actinomycetes</taxon>
        <taxon>Kitasatosporales</taxon>
        <taxon>Streptomycetaceae</taxon>
        <taxon>Streptomyces</taxon>
    </lineage>
</organism>
<gene>
    <name evidence="2" type="ORF">ACFH04_41910</name>
</gene>
<feature type="transmembrane region" description="Helical" evidence="1">
    <location>
        <begin position="6"/>
        <end position="24"/>
    </location>
</feature>
<sequence>MVEGTLVVVAVVVVVVAVVAVLVVRVADDQVEGLDEVGGVAQSRDLEGVLPKDDVAERDVGDRLLGLVGVVRAGDGDPPQYRPAG</sequence>
<accession>A0ABV6TWS0</accession>
<proteinExistence type="predicted"/>
<keyword evidence="1" id="KW-1133">Transmembrane helix</keyword>
<reference evidence="2 3" key="1">
    <citation type="submission" date="2024-09" db="EMBL/GenBank/DDBJ databases">
        <authorList>
            <person name="Sun Q."/>
            <person name="Mori K."/>
        </authorList>
    </citation>
    <scope>NUCLEOTIDE SEQUENCE [LARGE SCALE GENOMIC DNA]</scope>
    <source>
        <strain evidence="2 3">JCM 4557</strain>
    </source>
</reference>
<evidence type="ECO:0000256" key="1">
    <source>
        <dbReference type="SAM" id="Phobius"/>
    </source>
</evidence>
<dbReference type="Proteomes" id="UP001589887">
    <property type="component" value="Unassembled WGS sequence"/>
</dbReference>
<dbReference type="RefSeq" id="WP_394324468.1">
    <property type="nucleotide sequence ID" value="NZ_JBHMQV010000010.1"/>
</dbReference>
<evidence type="ECO:0008006" key="4">
    <source>
        <dbReference type="Google" id="ProtNLM"/>
    </source>
</evidence>
<keyword evidence="1" id="KW-0812">Transmembrane</keyword>
<name>A0ABV6TWS0_9ACTN</name>
<evidence type="ECO:0000313" key="3">
    <source>
        <dbReference type="Proteomes" id="UP001589887"/>
    </source>
</evidence>
<keyword evidence="1" id="KW-0472">Membrane</keyword>
<protein>
    <recommendedName>
        <fullName evidence="4">Secreted protein</fullName>
    </recommendedName>
</protein>
<dbReference type="EMBL" id="JBHMQV010000010">
    <property type="protein sequence ID" value="MFC0850233.1"/>
    <property type="molecule type" value="Genomic_DNA"/>
</dbReference>
<keyword evidence="3" id="KW-1185">Reference proteome</keyword>
<comment type="caution">
    <text evidence="2">The sequence shown here is derived from an EMBL/GenBank/DDBJ whole genome shotgun (WGS) entry which is preliminary data.</text>
</comment>